<dbReference type="PANTHER" id="PTHR36108">
    <property type="entry name" value="COLOSSIN-B-RELATED"/>
    <property type="match status" value="1"/>
</dbReference>
<feature type="region of interest" description="Disordered" evidence="5">
    <location>
        <begin position="267"/>
        <end position="288"/>
    </location>
</feature>
<name>A0A955RLA2_9BACT</name>
<dbReference type="InterPro" id="IPR033764">
    <property type="entry name" value="Sdr_B"/>
</dbReference>
<dbReference type="EMBL" id="JAGQLH010000080">
    <property type="protein sequence ID" value="MCA9386113.1"/>
    <property type="molecule type" value="Genomic_DNA"/>
</dbReference>
<sequence>FCSSDSQTCSQQGNNFQCVSTSPGDGGTCEAPCQFVQGAGPATGASYGVIHYCESYQCSTGDSDTCAQRCDVNSSNQANNPWAFSGTGTPWGHNSNALAMDPECYDRQIDWYGANGSDFKGYRLQPKTKSGAECDDIPITPPPLPEFCYVESLATCVDNKIQVNWEAETFEFDLSPTEGRVVIRIDNLKDGWGDEGGSDDKWWSTHTTAFLNSGMSPYDAAWSFDFEPNAQYSIRAAVNPVPGEYKAEGLCSEIAYVVSYEENCGITTTPTPTPTPTPTGTPTPVDNPASISGYKYEDVNGDGIKNFNDSNMSDWTIELYGPSFSEPRMSFMQTNGLGNYSFTGLSAGTYHVCEINQLGWTQTQPSAGPQSPVDGTHCYQITLTEGQNVTRVFGNMDTDGIYEPGTITGIKYYDENGDGEKDSGEPNLPNWRIQLYDSSFNIAISEVITNGVGEFTFSSINPGLYYVCEVLQNNWSQTEPSTSNYTSPVDGSNCFAVNLGSGGYVDYLEFGNEFELGIAANTEISGTKYEDEDRDGNRDSGEQRLSGWYIIVLEQGTGDFVSSTWTDGNGNYSIEGLPVGNYYVCEENRSGWSQTEPNYGYRYNNQYCYPVSIFSDTTTHNGLDFGNVQGDLSGGNSVSGWKFLDANRNGVQDSGDSRYPNWGITLYNDGFDVIDFQYTNPNGDYYFSNLPEGTYYICEDNRPNWEQTRPTSGTVRNGQYCYRVDLDGNENITGLQFGNYFDSGSVNGPEGLVEGYKWSDANQSGTWDAGETTLANWGIRIRAIDGRVYDQIVQTNSAGFYRLMVPTGVYRVEEIQQSGWSQTAPSNPNYCDITVTDNGVFRCDFGNYLNAVVPPTPINPNDPPELVRTGIGMQAPLAFGSVSSIVLGVIQVLRKKYLLV</sequence>
<feature type="domain" description="SD-repeat containing protein B" evidence="6">
    <location>
        <begin position="411"/>
        <end position="483"/>
    </location>
</feature>
<dbReference type="AlphaFoldDB" id="A0A955RLA2"/>
<organism evidence="7 8">
    <name type="scientific">Candidatus Dojkabacteria bacterium</name>
    <dbReference type="NCBI Taxonomy" id="2099670"/>
    <lineage>
        <taxon>Bacteria</taxon>
        <taxon>Candidatus Dojkabacteria</taxon>
    </lineage>
</organism>
<gene>
    <name evidence="7" type="ORF">KC717_05690</name>
</gene>
<comment type="similarity">
    <text evidence="2">Belongs to the serine-aspartate repeat-containing protein (SDr) family.</text>
</comment>
<evidence type="ECO:0000313" key="8">
    <source>
        <dbReference type="Proteomes" id="UP000754563"/>
    </source>
</evidence>
<evidence type="ECO:0000256" key="2">
    <source>
        <dbReference type="ARBA" id="ARBA00007257"/>
    </source>
</evidence>
<feature type="domain" description="SD-repeat containing protein B" evidence="6">
    <location>
        <begin position="528"/>
        <end position="601"/>
    </location>
</feature>
<evidence type="ECO:0000259" key="6">
    <source>
        <dbReference type="Pfam" id="PF17210"/>
    </source>
</evidence>
<dbReference type="Pfam" id="PF17210">
    <property type="entry name" value="SdrD_B"/>
    <property type="match status" value="4"/>
</dbReference>
<evidence type="ECO:0000313" key="7">
    <source>
        <dbReference type="EMBL" id="MCA9386113.1"/>
    </source>
</evidence>
<evidence type="ECO:0000256" key="4">
    <source>
        <dbReference type="ARBA" id="ARBA00022729"/>
    </source>
</evidence>
<proteinExistence type="inferred from homology"/>
<dbReference type="PANTHER" id="PTHR36108:SF13">
    <property type="entry name" value="COLOSSIN-B-RELATED"/>
    <property type="match status" value="1"/>
</dbReference>
<feature type="domain" description="SD-repeat containing protein B" evidence="6">
    <location>
        <begin position="643"/>
        <end position="714"/>
    </location>
</feature>
<evidence type="ECO:0000256" key="1">
    <source>
        <dbReference type="ARBA" id="ARBA00004613"/>
    </source>
</evidence>
<dbReference type="Gene3D" id="2.60.40.10">
    <property type="entry name" value="Immunoglobulins"/>
    <property type="match status" value="5"/>
</dbReference>
<dbReference type="SUPFAM" id="SSF117074">
    <property type="entry name" value="Hypothetical protein PA1324"/>
    <property type="match status" value="5"/>
</dbReference>
<reference evidence="7" key="1">
    <citation type="submission" date="2020-04" db="EMBL/GenBank/DDBJ databases">
        <authorList>
            <person name="Zhang T."/>
        </authorList>
    </citation>
    <scope>NUCLEOTIDE SEQUENCE</scope>
    <source>
        <strain evidence="7">HKST-UBA11</strain>
    </source>
</reference>
<evidence type="ECO:0000256" key="5">
    <source>
        <dbReference type="SAM" id="MobiDB-lite"/>
    </source>
</evidence>
<accession>A0A955RLA2</accession>
<comment type="subcellular location">
    <subcellularLocation>
        <location evidence="1">Secreted</location>
    </subcellularLocation>
</comment>
<keyword evidence="4" id="KW-0732">Signal</keyword>
<keyword evidence="3" id="KW-0964">Secreted</keyword>
<dbReference type="Proteomes" id="UP000754563">
    <property type="component" value="Unassembled WGS sequence"/>
</dbReference>
<feature type="compositionally biased region" description="Pro residues" evidence="5">
    <location>
        <begin position="271"/>
        <end position="281"/>
    </location>
</feature>
<feature type="domain" description="SD-repeat containing protein B" evidence="6">
    <location>
        <begin position="290"/>
        <end position="375"/>
    </location>
</feature>
<protein>
    <recommendedName>
        <fullName evidence="6">SD-repeat containing protein B domain-containing protein</fullName>
    </recommendedName>
</protein>
<dbReference type="GO" id="GO:0005576">
    <property type="term" value="C:extracellular region"/>
    <property type="evidence" value="ECO:0007669"/>
    <property type="project" value="UniProtKB-SubCell"/>
</dbReference>
<comment type="caution">
    <text evidence="7">The sequence shown here is derived from an EMBL/GenBank/DDBJ whole genome shotgun (WGS) entry which is preliminary data.</text>
</comment>
<evidence type="ECO:0000256" key="3">
    <source>
        <dbReference type="ARBA" id="ARBA00022525"/>
    </source>
</evidence>
<feature type="non-terminal residue" evidence="7">
    <location>
        <position position="1"/>
    </location>
</feature>
<dbReference type="InterPro" id="IPR013783">
    <property type="entry name" value="Ig-like_fold"/>
</dbReference>
<reference evidence="7" key="2">
    <citation type="journal article" date="2021" name="Microbiome">
        <title>Successional dynamics and alternative stable states in a saline activated sludge microbial community over 9 years.</title>
        <authorList>
            <person name="Wang Y."/>
            <person name="Ye J."/>
            <person name="Ju F."/>
            <person name="Liu L."/>
            <person name="Boyd J.A."/>
            <person name="Deng Y."/>
            <person name="Parks D.H."/>
            <person name="Jiang X."/>
            <person name="Yin X."/>
            <person name="Woodcroft B.J."/>
            <person name="Tyson G.W."/>
            <person name="Hugenholtz P."/>
            <person name="Polz M.F."/>
            <person name="Zhang T."/>
        </authorList>
    </citation>
    <scope>NUCLEOTIDE SEQUENCE</scope>
    <source>
        <strain evidence="7">HKST-UBA11</strain>
    </source>
</reference>